<dbReference type="InterPro" id="IPR029044">
    <property type="entry name" value="Nucleotide-diphossugar_trans"/>
</dbReference>
<feature type="transmembrane region" description="Helical" evidence="4">
    <location>
        <begin position="406"/>
        <end position="426"/>
    </location>
</feature>
<sequence>MYVYVRVKFTLALILSGLWTLTSIYLAIPWYVGLSERMYHPLPALIVLGLAIIPGWAMSFMIFSLLLDRRPRYVEKPFVAPPLTLLIAAYNEEDKIFDTLMSVWLQQYPAHVRVVVIDDGSTDRTAEKVTEFIQQHPTTGKSFELIRHPENRCKAAALSTGLDTVTTEFVITIDADSYLYEKAIENLARNIVLGPKQTAAVAGNVLVRNSRENMMTKLQEWDYFHGIAVIKRVQSLYQGTLVAQGAFSIYRTAAVKRLNGWPPKIGEDIVLTWGLRDLGYRVGYAENAFCFTMVPETYRQFFRQRKRWSRGLIEAFKSYPSTLVKVRMNSPFIWYNLFFPLVDSAYLLFFLPGLIAAVFFQNYLIVGMMTVLLLPLALIANGLFYWQQKRIFSEYGLKVRMNPFGFLVYLLGYQAIMAPATVTGYLSEILNMAKKWGTK</sequence>
<evidence type="ECO:0000256" key="1">
    <source>
        <dbReference type="ARBA" id="ARBA00006739"/>
    </source>
</evidence>
<keyword evidence="4" id="KW-0472">Membrane</keyword>
<keyword evidence="3 5" id="KW-0808">Transferase</keyword>
<proteinExistence type="inferred from homology"/>
<evidence type="ECO:0000313" key="6">
    <source>
        <dbReference type="Proteomes" id="UP000756860"/>
    </source>
</evidence>
<accession>A0ABS5SDU1</accession>
<feature type="transmembrane region" description="Helical" evidence="4">
    <location>
        <begin position="44"/>
        <end position="67"/>
    </location>
</feature>
<keyword evidence="4" id="KW-1133">Transmembrane helix</keyword>
<dbReference type="PANTHER" id="PTHR43630:SF1">
    <property type="entry name" value="POLY-BETA-1,6-N-ACETYL-D-GLUCOSAMINE SYNTHASE"/>
    <property type="match status" value="1"/>
</dbReference>
<gene>
    <name evidence="5" type="ORF">KI810_10765</name>
</gene>
<protein>
    <submittedName>
        <fullName evidence="5">Glycosyltransferase</fullName>
        <ecNumber evidence="5">2.4.-.-</ecNumber>
    </submittedName>
</protein>
<dbReference type="GO" id="GO:0016757">
    <property type="term" value="F:glycosyltransferase activity"/>
    <property type="evidence" value="ECO:0007669"/>
    <property type="project" value="UniProtKB-KW"/>
</dbReference>
<keyword evidence="2 5" id="KW-0328">Glycosyltransferase</keyword>
<comment type="similarity">
    <text evidence="1">Belongs to the glycosyltransferase 2 family.</text>
</comment>
<feature type="transmembrane region" description="Helical" evidence="4">
    <location>
        <begin position="333"/>
        <end position="357"/>
    </location>
</feature>
<name>A0ABS5SDU1_9BACT</name>
<evidence type="ECO:0000313" key="5">
    <source>
        <dbReference type="EMBL" id="MBT0653538.1"/>
    </source>
</evidence>
<keyword evidence="4" id="KW-0812">Transmembrane</keyword>
<dbReference type="EMBL" id="JAHCVK010000004">
    <property type="protein sequence ID" value="MBT0653538.1"/>
    <property type="molecule type" value="Genomic_DNA"/>
</dbReference>
<feature type="transmembrane region" description="Helical" evidence="4">
    <location>
        <begin position="12"/>
        <end position="32"/>
    </location>
</feature>
<keyword evidence="6" id="KW-1185">Reference proteome</keyword>
<organism evidence="5 6">
    <name type="scientific">Geomobilimonas luticola</name>
    <dbReference type="NCBI Taxonomy" id="1114878"/>
    <lineage>
        <taxon>Bacteria</taxon>
        <taxon>Pseudomonadati</taxon>
        <taxon>Thermodesulfobacteriota</taxon>
        <taxon>Desulfuromonadia</taxon>
        <taxon>Geobacterales</taxon>
        <taxon>Geobacteraceae</taxon>
        <taxon>Geomobilimonas</taxon>
    </lineage>
</organism>
<evidence type="ECO:0000256" key="4">
    <source>
        <dbReference type="SAM" id="Phobius"/>
    </source>
</evidence>
<dbReference type="CDD" id="cd06423">
    <property type="entry name" value="CESA_like"/>
    <property type="match status" value="1"/>
</dbReference>
<comment type="caution">
    <text evidence="5">The sequence shown here is derived from an EMBL/GenBank/DDBJ whole genome shotgun (WGS) entry which is preliminary data.</text>
</comment>
<dbReference type="RefSeq" id="WP_214175544.1">
    <property type="nucleotide sequence ID" value="NZ_JAHCVK010000004.1"/>
</dbReference>
<feature type="transmembrane region" description="Helical" evidence="4">
    <location>
        <begin position="363"/>
        <end position="386"/>
    </location>
</feature>
<dbReference type="Gene3D" id="3.90.550.10">
    <property type="entry name" value="Spore Coat Polysaccharide Biosynthesis Protein SpsA, Chain A"/>
    <property type="match status" value="1"/>
</dbReference>
<dbReference type="EC" id="2.4.-.-" evidence="5"/>
<dbReference type="SUPFAM" id="SSF53448">
    <property type="entry name" value="Nucleotide-diphospho-sugar transferases"/>
    <property type="match status" value="1"/>
</dbReference>
<dbReference type="Proteomes" id="UP000756860">
    <property type="component" value="Unassembled WGS sequence"/>
</dbReference>
<dbReference type="Pfam" id="PF13641">
    <property type="entry name" value="Glyco_tranf_2_3"/>
    <property type="match status" value="1"/>
</dbReference>
<evidence type="ECO:0000256" key="2">
    <source>
        <dbReference type="ARBA" id="ARBA00022676"/>
    </source>
</evidence>
<evidence type="ECO:0000256" key="3">
    <source>
        <dbReference type="ARBA" id="ARBA00022679"/>
    </source>
</evidence>
<dbReference type="PANTHER" id="PTHR43630">
    <property type="entry name" value="POLY-BETA-1,6-N-ACETYL-D-GLUCOSAMINE SYNTHASE"/>
    <property type="match status" value="1"/>
</dbReference>
<reference evidence="5 6" key="1">
    <citation type="submission" date="2021-05" db="EMBL/GenBank/DDBJ databases">
        <title>The draft genome of Geobacter luticola JCM 17780.</title>
        <authorList>
            <person name="Xu Z."/>
            <person name="Masuda Y."/>
            <person name="Itoh H."/>
            <person name="Senoo K."/>
        </authorList>
    </citation>
    <scope>NUCLEOTIDE SEQUENCE [LARGE SCALE GENOMIC DNA]</scope>
    <source>
        <strain evidence="5 6">JCM 17780</strain>
    </source>
</reference>